<feature type="domain" description="Methyltransferase" evidence="2">
    <location>
        <begin position="90"/>
        <end position="187"/>
    </location>
</feature>
<dbReference type="Proteomes" id="UP001412239">
    <property type="component" value="Unassembled WGS sequence"/>
</dbReference>
<feature type="compositionally biased region" description="Low complexity" evidence="1">
    <location>
        <begin position="329"/>
        <end position="339"/>
    </location>
</feature>
<evidence type="ECO:0000313" key="3">
    <source>
        <dbReference type="EMBL" id="CUS08602.1"/>
    </source>
</evidence>
<dbReference type="SUPFAM" id="SSF53335">
    <property type="entry name" value="S-adenosyl-L-methionine-dependent methyltransferases"/>
    <property type="match status" value="1"/>
</dbReference>
<evidence type="ECO:0000259" key="2">
    <source>
        <dbReference type="Pfam" id="PF13649"/>
    </source>
</evidence>
<evidence type="ECO:0000256" key="1">
    <source>
        <dbReference type="SAM" id="MobiDB-lite"/>
    </source>
</evidence>
<keyword evidence="4" id="KW-1185">Reference proteome</keyword>
<sequence>MVPHPHSYEASTSSREPNARKASVQSLPKPPSTFTCRGGRRYHGDEAIHYFLPCDVQELSRQSLFHEVQREVYGGYHCAEFPDDGIPNKVLEVGCGTAIWSASVADSFASRGRPDVQFVGLDIVPVYPDMHGVNFTFVQHNFQNLPLPFPDGEFDYVICREVSMVTPVSDVYGSQIADCVRVLKPGGTLELQCFTDARETSADYSIRSLQRTAAPFTPGSSAYTIASATQFSLSAENPFVTAWNERITRALTKYQLSPVPCTLAGPQLLMEEGLTGVQAKRMALPLDEIWWESPTNFEDPRRKRTSMESTSTVDSKNRKNSLSVHRRSSTSVGSNQSQSLKSPLSGEEKAVRELARLTFAQLIESLEPILRETNSIAMDDWDRWYKDMMVNFFQHGGLQGGECVEFGSWWGQKAPKE</sequence>
<organism evidence="3 4">
    <name type="scientific">Tuber aestivum</name>
    <name type="common">summer truffle</name>
    <dbReference type="NCBI Taxonomy" id="59557"/>
    <lineage>
        <taxon>Eukaryota</taxon>
        <taxon>Fungi</taxon>
        <taxon>Dikarya</taxon>
        <taxon>Ascomycota</taxon>
        <taxon>Pezizomycotina</taxon>
        <taxon>Pezizomycetes</taxon>
        <taxon>Pezizales</taxon>
        <taxon>Tuberaceae</taxon>
        <taxon>Tuber</taxon>
    </lineage>
</organism>
<dbReference type="EMBL" id="LN891121">
    <property type="protein sequence ID" value="CUS08602.1"/>
    <property type="molecule type" value="Genomic_DNA"/>
</dbReference>
<dbReference type="CDD" id="cd02440">
    <property type="entry name" value="AdoMet_MTases"/>
    <property type="match status" value="1"/>
</dbReference>
<feature type="region of interest" description="Disordered" evidence="1">
    <location>
        <begin position="1"/>
        <end position="33"/>
    </location>
</feature>
<proteinExistence type="predicted"/>
<gene>
    <name evidence="3" type="ORF">GSTUAT00007247001</name>
</gene>
<dbReference type="InterPro" id="IPR029063">
    <property type="entry name" value="SAM-dependent_MTases_sf"/>
</dbReference>
<feature type="region of interest" description="Disordered" evidence="1">
    <location>
        <begin position="297"/>
        <end position="345"/>
    </location>
</feature>
<dbReference type="AlphaFoldDB" id="A0A292PLP8"/>
<accession>A0A292PLP8</accession>
<dbReference type="PANTHER" id="PTHR43591">
    <property type="entry name" value="METHYLTRANSFERASE"/>
    <property type="match status" value="1"/>
</dbReference>
<dbReference type="InterPro" id="IPR041698">
    <property type="entry name" value="Methyltransf_25"/>
</dbReference>
<protein>
    <recommendedName>
        <fullName evidence="2">Methyltransferase domain-containing protein</fullName>
    </recommendedName>
</protein>
<evidence type="ECO:0000313" key="4">
    <source>
        <dbReference type="Proteomes" id="UP001412239"/>
    </source>
</evidence>
<name>A0A292PLP8_9PEZI</name>
<dbReference type="Gene3D" id="3.40.50.150">
    <property type="entry name" value="Vaccinia Virus protein VP39"/>
    <property type="match status" value="1"/>
</dbReference>
<dbReference type="Pfam" id="PF13649">
    <property type="entry name" value="Methyltransf_25"/>
    <property type="match status" value="1"/>
</dbReference>
<reference evidence="3" key="1">
    <citation type="submission" date="2015-10" db="EMBL/GenBank/DDBJ databases">
        <authorList>
            <person name="Regsiter A."/>
            <person name="william w."/>
        </authorList>
    </citation>
    <scope>NUCLEOTIDE SEQUENCE</scope>
    <source>
        <strain evidence="3">Montdore</strain>
    </source>
</reference>